<dbReference type="OrthoDB" id="7989412at2759"/>
<protein>
    <submittedName>
        <fullName evidence="1">Uncharacterized protein</fullName>
    </submittedName>
</protein>
<organism evidence="1 2">
    <name type="scientific">Hermetia illucens</name>
    <name type="common">Black soldier fly</name>
    <dbReference type="NCBI Taxonomy" id="343691"/>
    <lineage>
        <taxon>Eukaryota</taxon>
        <taxon>Metazoa</taxon>
        <taxon>Ecdysozoa</taxon>
        <taxon>Arthropoda</taxon>
        <taxon>Hexapoda</taxon>
        <taxon>Insecta</taxon>
        <taxon>Pterygota</taxon>
        <taxon>Neoptera</taxon>
        <taxon>Endopterygota</taxon>
        <taxon>Diptera</taxon>
        <taxon>Brachycera</taxon>
        <taxon>Stratiomyomorpha</taxon>
        <taxon>Stratiomyidae</taxon>
        <taxon>Hermetiinae</taxon>
        <taxon>Hermetia</taxon>
    </lineage>
</organism>
<keyword evidence="2" id="KW-1185">Reference proteome</keyword>
<dbReference type="Proteomes" id="UP000594454">
    <property type="component" value="Chromosome 2"/>
</dbReference>
<sequence length="135" mass="15331">MAHAEQVPAIQVNPLKYLSNLPELDGKPGDLQTFIALVERVNHMLEAFNEASQLLFCDIIKSKLKGRAKKIIEINYHATVKQVLQNNFGDRLSIDELYDNLRGVTFKTNTLEFYNEIKAKLRKLNNKTSVVMGAI</sequence>
<evidence type="ECO:0000313" key="2">
    <source>
        <dbReference type="Proteomes" id="UP000594454"/>
    </source>
</evidence>
<gene>
    <name evidence="1" type="ORF">HERILL_LOCUS4641</name>
</gene>
<dbReference type="AlphaFoldDB" id="A0A7R8UIL7"/>
<accession>A0A7R8UIL7</accession>
<proteinExistence type="predicted"/>
<dbReference type="InParanoid" id="A0A7R8UIL7"/>
<evidence type="ECO:0000313" key="1">
    <source>
        <dbReference type="EMBL" id="CAD7081542.1"/>
    </source>
</evidence>
<dbReference type="EMBL" id="LR899010">
    <property type="protein sequence ID" value="CAD7081542.1"/>
    <property type="molecule type" value="Genomic_DNA"/>
</dbReference>
<name>A0A7R8UIL7_HERIL</name>
<reference evidence="1 2" key="1">
    <citation type="submission" date="2020-11" db="EMBL/GenBank/DDBJ databases">
        <authorList>
            <person name="Wallbank WR R."/>
            <person name="Pardo Diaz C."/>
            <person name="Kozak K."/>
            <person name="Martin S."/>
            <person name="Jiggins C."/>
            <person name="Moest M."/>
            <person name="Warren A I."/>
            <person name="Generalovic N T."/>
            <person name="Byers J.R.P. K."/>
            <person name="Montejo-Kovacevich G."/>
            <person name="Yen C E."/>
        </authorList>
    </citation>
    <scope>NUCLEOTIDE SEQUENCE [LARGE SCALE GENOMIC DNA]</scope>
</reference>